<dbReference type="Proteomes" id="UP000184363">
    <property type="component" value="Unassembled WGS sequence"/>
</dbReference>
<reference evidence="3 4" key="1">
    <citation type="submission" date="2016-11" db="EMBL/GenBank/DDBJ databases">
        <authorList>
            <person name="Jaros S."/>
            <person name="Januszkiewicz K."/>
            <person name="Wedrychowicz H."/>
        </authorList>
    </citation>
    <scope>NUCLEOTIDE SEQUENCE [LARGE SCALE GENOMIC DNA]</scope>
    <source>
        <strain evidence="3 4">DSM 43832</strain>
    </source>
</reference>
<evidence type="ECO:0000313" key="4">
    <source>
        <dbReference type="Proteomes" id="UP000184363"/>
    </source>
</evidence>
<dbReference type="EMBL" id="FRAP01000012">
    <property type="protein sequence ID" value="SHK82363.1"/>
    <property type="molecule type" value="Genomic_DNA"/>
</dbReference>
<feature type="transmembrane region" description="Helical" evidence="2">
    <location>
        <begin position="176"/>
        <end position="196"/>
    </location>
</feature>
<keyword evidence="2" id="KW-0472">Membrane</keyword>
<keyword evidence="2" id="KW-0812">Transmembrane</keyword>
<protein>
    <recommendedName>
        <fullName evidence="5">TrbL/VirB6 plasmid conjugal transfer protein</fullName>
    </recommendedName>
</protein>
<sequence length="629" mass="67333">MSGPTWLLLLGVLAAAVLVDARRRRTARRTAPRRPRRRYALLVVVAIVCGSSLIGSPAMAQPLNCKEAPEPDRPGTGLVGSLDPTRSSGGVEGSVYWETGYAGLIWHNYDLGCAGAAFNPASTTDTWLGNQVFNISKFVVGGVNWAHYLIAEGGEILAPLDELIVSAVTAMYESVFTPWIGVALAVLAALVLILTVRGDLAQQTRRMLFAVVALAVGSAAYLAPMGLSKVADQFLLDGVTTMQEGFLAQTGMGSTDTLPTVLVDQVLYQNWLRGVFGAPDVPQAEQFGRDLLRAQAFTIDEIDQHLDTPELVAEKKARYAAIAEQMGDRYAYFQGKAGSRIGAAVLSVLQAVCIAVFQLLSKLLVLVAMLLIRLMVIAAPAIAVVAILKPDILPALLRVGGAAVVNTLIVGAMAGLHALVVISLFRPEANIDLWLAMLVSGVVTVVLWAVARPFRRLVSMVSLTREQFGGIVPSVGDGPMARVWQRLRAAPADDRQTRWWEERRAAAESRREWAGARPESESAARVRATTTRVSPDPASAATDAQAVPAARRAALPAGSGSSPRPAPASPTWEDPGEIDDRTIYRRPDAVPLRPGGARPVDAEIVDGVPVYRIYRPRPSQQVYTPRGAG</sequence>
<feature type="region of interest" description="Disordered" evidence="1">
    <location>
        <begin position="64"/>
        <end position="88"/>
    </location>
</feature>
<feature type="transmembrane region" description="Helical" evidence="2">
    <location>
        <begin position="400"/>
        <end position="425"/>
    </location>
</feature>
<feature type="compositionally biased region" description="Basic and acidic residues" evidence="1">
    <location>
        <begin position="578"/>
        <end position="588"/>
    </location>
</feature>
<gene>
    <name evidence="3" type="ORF">SAMN05443637_112206</name>
</gene>
<dbReference type="STRING" id="1848.SAMN05443637_112206"/>
<feature type="transmembrane region" description="Helical" evidence="2">
    <location>
        <begin position="431"/>
        <end position="451"/>
    </location>
</feature>
<feature type="compositionally biased region" description="Low complexity" evidence="1">
    <location>
        <begin position="533"/>
        <end position="563"/>
    </location>
</feature>
<evidence type="ECO:0000256" key="2">
    <source>
        <dbReference type="SAM" id="Phobius"/>
    </source>
</evidence>
<feature type="transmembrane region" description="Helical" evidence="2">
    <location>
        <begin position="39"/>
        <end position="60"/>
    </location>
</feature>
<evidence type="ECO:0000256" key="1">
    <source>
        <dbReference type="SAM" id="MobiDB-lite"/>
    </source>
</evidence>
<feature type="region of interest" description="Disordered" evidence="1">
    <location>
        <begin position="510"/>
        <end position="602"/>
    </location>
</feature>
<dbReference type="RefSeq" id="WP_073458068.1">
    <property type="nucleotide sequence ID" value="NZ_CALGVN010000067.1"/>
</dbReference>
<dbReference type="AlphaFoldDB" id="A0A1M6VLH8"/>
<feature type="transmembrane region" description="Helical" evidence="2">
    <location>
        <begin position="208"/>
        <end position="227"/>
    </location>
</feature>
<accession>A0A1M6VLH8</accession>
<keyword evidence="2" id="KW-1133">Transmembrane helix</keyword>
<organism evidence="3 4">
    <name type="scientific">Pseudonocardia thermophila</name>
    <dbReference type="NCBI Taxonomy" id="1848"/>
    <lineage>
        <taxon>Bacteria</taxon>
        <taxon>Bacillati</taxon>
        <taxon>Actinomycetota</taxon>
        <taxon>Actinomycetes</taxon>
        <taxon>Pseudonocardiales</taxon>
        <taxon>Pseudonocardiaceae</taxon>
        <taxon>Pseudonocardia</taxon>
    </lineage>
</organism>
<evidence type="ECO:0000313" key="3">
    <source>
        <dbReference type="EMBL" id="SHK82363.1"/>
    </source>
</evidence>
<feature type="transmembrane region" description="Helical" evidence="2">
    <location>
        <begin position="341"/>
        <end position="360"/>
    </location>
</feature>
<feature type="transmembrane region" description="Helical" evidence="2">
    <location>
        <begin position="366"/>
        <end position="388"/>
    </location>
</feature>
<evidence type="ECO:0008006" key="5">
    <source>
        <dbReference type="Google" id="ProtNLM"/>
    </source>
</evidence>
<keyword evidence="4" id="KW-1185">Reference proteome</keyword>
<dbReference type="OrthoDB" id="4480700at2"/>
<name>A0A1M6VLH8_PSETH</name>
<proteinExistence type="predicted"/>
<feature type="compositionally biased region" description="Basic and acidic residues" evidence="1">
    <location>
        <begin position="510"/>
        <end position="524"/>
    </location>
</feature>